<keyword evidence="2" id="KW-1133">Transmembrane helix</keyword>
<evidence type="ECO:0000256" key="1">
    <source>
        <dbReference type="SAM" id="MobiDB-lite"/>
    </source>
</evidence>
<comment type="caution">
    <text evidence="3">The sequence shown here is derived from an EMBL/GenBank/DDBJ whole genome shotgun (WGS) entry which is preliminary data.</text>
</comment>
<feature type="transmembrane region" description="Helical" evidence="2">
    <location>
        <begin position="130"/>
        <end position="150"/>
    </location>
</feature>
<dbReference type="InterPro" id="IPR041113">
    <property type="entry name" value="Heliorhodopsin"/>
</dbReference>
<evidence type="ECO:0000256" key="2">
    <source>
        <dbReference type="SAM" id="Phobius"/>
    </source>
</evidence>
<dbReference type="Pfam" id="PF18761">
    <property type="entry name" value="Heliorhodopsin"/>
    <property type="match status" value="1"/>
</dbReference>
<feature type="region of interest" description="Disordered" evidence="1">
    <location>
        <begin position="1"/>
        <end position="46"/>
    </location>
</feature>
<evidence type="ECO:0000313" key="4">
    <source>
        <dbReference type="Proteomes" id="UP000693970"/>
    </source>
</evidence>
<sequence>MAPTRPENRHSLQVLAGGIAEESPRAAEDTSPPRRSRKQRDTSDVSRALNLPEQYNKIQNLNEIPMWLAPCNLVAAIFQFMQAAFIFAFSRKVGLKWCLYTFYPNTENEEGYDNDVYATPEEEQIACYTITWYAGIVTLLSGVDHLFAILPYFRPRYEYYIERHQNPQRWIEYCFTCSLLRVHIAQVAGVTDVYTIVLTFFLTLASIVFGLLHERMNAKNRADGYTQDYTAFWSSCIMHLASWAIIFAYFIEGMAKVDNSLALGLVLTLFLLEMTFPLIFILQWRKIGPFKDYLVGEFSFCLFSFTTKTFIAWATLIGANAYARKG</sequence>
<keyword evidence="2" id="KW-0472">Membrane</keyword>
<feature type="compositionally biased region" description="Basic and acidic residues" evidence="1">
    <location>
        <begin position="22"/>
        <end position="32"/>
    </location>
</feature>
<feature type="transmembrane region" description="Helical" evidence="2">
    <location>
        <begin position="67"/>
        <end position="89"/>
    </location>
</feature>
<protein>
    <submittedName>
        <fullName evidence="3">Uncharacterized protein</fullName>
    </submittedName>
</protein>
<proteinExistence type="predicted"/>
<keyword evidence="2" id="KW-0812">Transmembrane</keyword>
<dbReference type="OrthoDB" id="2129259at2759"/>
<feature type="transmembrane region" description="Helical" evidence="2">
    <location>
        <begin position="232"/>
        <end position="251"/>
    </location>
</feature>
<feature type="transmembrane region" description="Helical" evidence="2">
    <location>
        <begin position="294"/>
        <end position="316"/>
    </location>
</feature>
<keyword evidence="4" id="KW-1185">Reference proteome</keyword>
<dbReference type="NCBIfam" id="NF038020">
    <property type="entry name" value="HeR"/>
    <property type="match status" value="1"/>
</dbReference>
<accession>A0A9K3KF96</accession>
<feature type="compositionally biased region" description="Basic and acidic residues" evidence="1">
    <location>
        <begin position="1"/>
        <end position="10"/>
    </location>
</feature>
<dbReference type="Proteomes" id="UP000693970">
    <property type="component" value="Unassembled WGS sequence"/>
</dbReference>
<dbReference type="AlphaFoldDB" id="A0A9K3KF96"/>
<name>A0A9K3KF96_9STRA</name>
<reference evidence="3" key="1">
    <citation type="journal article" date="2021" name="Sci. Rep.">
        <title>Diploid genomic architecture of Nitzschia inconspicua, an elite biomass production diatom.</title>
        <authorList>
            <person name="Oliver A."/>
            <person name="Podell S."/>
            <person name="Pinowska A."/>
            <person name="Traller J.C."/>
            <person name="Smith S.R."/>
            <person name="McClure R."/>
            <person name="Beliaev A."/>
            <person name="Bohutskyi P."/>
            <person name="Hill E.A."/>
            <person name="Rabines A."/>
            <person name="Zheng H."/>
            <person name="Allen L.Z."/>
            <person name="Kuo A."/>
            <person name="Grigoriev I.V."/>
            <person name="Allen A.E."/>
            <person name="Hazlebeck D."/>
            <person name="Allen E.E."/>
        </authorList>
    </citation>
    <scope>NUCLEOTIDE SEQUENCE</scope>
    <source>
        <strain evidence="3">Hildebrandi</strain>
    </source>
</reference>
<organism evidence="3 4">
    <name type="scientific">Nitzschia inconspicua</name>
    <dbReference type="NCBI Taxonomy" id="303405"/>
    <lineage>
        <taxon>Eukaryota</taxon>
        <taxon>Sar</taxon>
        <taxon>Stramenopiles</taxon>
        <taxon>Ochrophyta</taxon>
        <taxon>Bacillariophyta</taxon>
        <taxon>Bacillariophyceae</taxon>
        <taxon>Bacillariophycidae</taxon>
        <taxon>Bacillariales</taxon>
        <taxon>Bacillariaceae</taxon>
        <taxon>Nitzschia</taxon>
    </lineage>
</organism>
<gene>
    <name evidence="3" type="ORF">IV203_007444</name>
</gene>
<evidence type="ECO:0000313" key="3">
    <source>
        <dbReference type="EMBL" id="KAG7342351.1"/>
    </source>
</evidence>
<reference evidence="3" key="2">
    <citation type="submission" date="2021-04" db="EMBL/GenBank/DDBJ databases">
        <authorList>
            <person name="Podell S."/>
        </authorList>
    </citation>
    <scope>NUCLEOTIDE SEQUENCE</scope>
    <source>
        <strain evidence="3">Hildebrandi</strain>
    </source>
</reference>
<feature type="transmembrane region" description="Helical" evidence="2">
    <location>
        <begin position="263"/>
        <end position="282"/>
    </location>
</feature>
<dbReference type="EMBL" id="JAGRRH010000025">
    <property type="protein sequence ID" value="KAG7342351.1"/>
    <property type="molecule type" value="Genomic_DNA"/>
</dbReference>
<feature type="transmembrane region" description="Helical" evidence="2">
    <location>
        <begin position="194"/>
        <end position="212"/>
    </location>
</feature>